<protein>
    <submittedName>
        <fullName evidence="1">Uncharacterized protein</fullName>
    </submittedName>
</protein>
<dbReference type="Proteomes" id="UP000194800">
    <property type="component" value="Unassembled WGS sequence"/>
</dbReference>
<reference evidence="3 4" key="1">
    <citation type="submission" date="2017-03" db="EMBL/GenBank/DDBJ databases">
        <title>Comparative genomics of honeybee gut symbionts reveal geographically distinct and subgroup specific antibiotic resistance.</title>
        <authorList>
            <person name="Ludvigsen J."/>
            <person name="Porcellato D."/>
            <person name="Labee-Lund T.M."/>
            <person name="Amdam G.V."/>
            <person name="Rudi K."/>
        </authorList>
    </citation>
    <scope>NUCLEOTIDE SEQUENCE [LARGE SCALE GENOMIC DNA]</scope>
    <source>
        <strain evidence="1 4">A-7-12</strain>
        <strain evidence="2 3">A-9-12</strain>
    </source>
</reference>
<dbReference type="AlphaFoldDB" id="A0A242NE95"/>
<keyword evidence="3" id="KW-1185">Reference proteome</keyword>
<sequence length="126" mass="14829">MKNYFSFENLNNKENISSDEKNVIFHNMLNTIRTGDLLLCTDSFSELISIFKHEKYYIVHKLLIYKGKEAILKGDMFKVSKGELVDFIKKSIDTDDMREFLITPITTSKNKEVLYLTEDLYYLYGC</sequence>
<evidence type="ECO:0000313" key="2">
    <source>
        <dbReference type="EMBL" id="OTQ08347.1"/>
    </source>
</evidence>
<organism evidence="1 4">
    <name type="scientific">Gilliamella apicola</name>
    <dbReference type="NCBI Taxonomy" id="1196095"/>
    <lineage>
        <taxon>Bacteria</taxon>
        <taxon>Pseudomonadati</taxon>
        <taxon>Pseudomonadota</taxon>
        <taxon>Gammaproteobacteria</taxon>
        <taxon>Orbales</taxon>
        <taxon>Orbaceae</taxon>
        <taxon>Gilliamella</taxon>
    </lineage>
</organism>
<gene>
    <name evidence="2" type="ORF">B6C91_12660</name>
    <name evidence="1" type="ORF">B6D08_12625</name>
</gene>
<dbReference type="GeneID" id="29851237"/>
<name>A0A242NE95_9GAMM</name>
<evidence type="ECO:0000313" key="4">
    <source>
        <dbReference type="Proteomes" id="UP000194977"/>
    </source>
</evidence>
<accession>A0A242NE95</accession>
<dbReference type="OrthoDB" id="7067797at2"/>
<dbReference type="Proteomes" id="UP000194977">
    <property type="component" value="Unassembled WGS sequence"/>
</dbReference>
<dbReference type="EMBL" id="NART01000090">
    <property type="protein sequence ID" value="OTQ08347.1"/>
    <property type="molecule type" value="Genomic_DNA"/>
</dbReference>
<evidence type="ECO:0000313" key="1">
    <source>
        <dbReference type="EMBL" id="OTP98028.1"/>
    </source>
</evidence>
<evidence type="ECO:0000313" key="3">
    <source>
        <dbReference type="Proteomes" id="UP000194800"/>
    </source>
</evidence>
<comment type="caution">
    <text evidence="1">The sequence shown here is derived from an EMBL/GenBank/DDBJ whole genome shotgun (WGS) entry which is preliminary data.</text>
</comment>
<proteinExistence type="predicted"/>
<dbReference type="EMBL" id="NARP01000042">
    <property type="protein sequence ID" value="OTP98028.1"/>
    <property type="molecule type" value="Genomic_DNA"/>
</dbReference>
<dbReference type="RefSeq" id="WP_025315354.1">
    <property type="nucleotide sequence ID" value="NZ_CP007445.1"/>
</dbReference>